<feature type="binding site" evidence="5">
    <location>
        <position position="117"/>
    </location>
    <ligand>
        <name>substrate</name>
    </ligand>
</feature>
<dbReference type="GO" id="GO:0016616">
    <property type="term" value="F:oxidoreductase activity, acting on the CH-OH group of donors, NAD or NADP as acceptor"/>
    <property type="evidence" value="ECO:0007669"/>
    <property type="project" value="UniProtKB-ARBA"/>
</dbReference>
<name>A0A9P5HH88_9HYPO</name>
<evidence type="ECO:0000313" key="8">
    <source>
        <dbReference type="EMBL" id="KAF7554728.1"/>
    </source>
</evidence>
<dbReference type="PANTHER" id="PTHR43827:SF3">
    <property type="entry name" value="NADP-DEPENDENT OXIDOREDUCTASE DOMAIN-CONTAINING PROTEIN"/>
    <property type="match status" value="1"/>
</dbReference>
<dbReference type="PIRSF" id="PIRSF000097">
    <property type="entry name" value="AKR"/>
    <property type="match status" value="1"/>
</dbReference>
<keyword evidence="2" id="KW-0521">NADP</keyword>
<dbReference type="PANTHER" id="PTHR43827">
    <property type="entry name" value="2,5-DIKETO-D-GLUCONIC ACID REDUCTASE"/>
    <property type="match status" value="1"/>
</dbReference>
<evidence type="ECO:0000259" key="7">
    <source>
        <dbReference type="Pfam" id="PF00248"/>
    </source>
</evidence>
<evidence type="ECO:0000256" key="1">
    <source>
        <dbReference type="ARBA" id="ARBA00007905"/>
    </source>
</evidence>
<reference evidence="8" key="1">
    <citation type="submission" date="2020-03" db="EMBL/GenBank/DDBJ databases">
        <title>Draft Genome Sequence of Cylindrodendrum hubeiense.</title>
        <authorList>
            <person name="Buettner E."/>
            <person name="Kellner H."/>
        </authorList>
    </citation>
    <scope>NUCLEOTIDE SEQUENCE</scope>
    <source>
        <strain evidence="8">IHI 201604</strain>
    </source>
</reference>
<dbReference type="Proteomes" id="UP000722485">
    <property type="component" value="Unassembled WGS sequence"/>
</dbReference>
<dbReference type="InterPro" id="IPR036812">
    <property type="entry name" value="NAD(P)_OxRdtase_dom_sf"/>
</dbReference>
<gene>
    <name evidence="8" type="ORF">G7Z17_g2704</name>
</gene>
<dbReference type="SUPFAM" id="SSF51430">
    <property type="entry name" value="NAD(P)-linked oxidoreductase"/>
    <property type="match status" value="1"/>
</dbReference>
<comment type="similarity">
    <text evidence="1">Belongs to the aldo/keto reductase family.</text>
</comment>
<feature type="domain" description="NADP-dependent oxidoreductase" evidence="7">
    <location>
        <begin position="23"/>
        <end position="282"/>
    </location>
</feature>
<dbReference type="PROSITE" id="PS00798">
    <property type="entry name" value="ALDOKETO_REDUCTASE_1"/>
    <property type="match status" value="1"/>
</dbReference>
<keyword evidence="9" id="KW-1185">Reference proteome</keyword>
<dbReference type="CDD" id="cd19071">
    <property type="entry name" value="AKR_AKR1-5-like"/>
    <property type="match status" value="1"/>
</dbReference>
<proteinExistence type="inferred from homology"/>
<evidence type="ECO:0000256" key="4">
    <source>
        <dbReference type="PIRSR" id="PIRSR000097-1"/>
    </source>
</evidence>
<feature type="active site" description="Proton donor" evidence="4">
    <location>
        <position position="61"/>
    </location>
</feature>
<evidence type="ECO:0000256" key="2">
    <source>
        <dbReference type="ARBA" id="ARBA00022857"/>
    </source>
</evidence>
<dbReference type="PROSITE" id="PS00063">
    <property type="entry name" value="ALDOKETO_REDUCTASE_3"/>
    <property type="match status" value="1"/>
</dbReference>
<dbReference type="Pfam" id="PF00248">
    <property type="entry name" value="Aldo_ket_red"/>
    <property type="match status" value="1"/>
</dbReference>
<dbReference type="OrthoDB" id="5945798at2759"/>
<dbReference type="PRINTS" id="PR00069">
    <property type="entry name" value="ALDKETRDTASE"/>
</dbReference>
<evidence type="ECO:0000256" key="3">
    <source>
        <dbReference type="ARBA" id="ARBA00023002"/>
    </source>
</evidence>
<organism evidence="8 9">
    <name type="scientific">Cylindrodendrum hubeiense</name>
    <dbReference type="NCBI Taxonomy" id="595255"/>
    <lineage>
        <taxon>Eukaryota</taxon>
        <taxon>Fungi</taxon>
        <taxon>Dikarya</taxon>
        <taxon>Ascomycota</taxon>
        <taxon>Pezizomycotina</taxon>
        <taxon>Sordariomycetes</taxon>
        <taxon>Hypocreomycetidae</taxon>
        <taxon>Hypocreales</taxon>
        <taxon>Nectriaceae</taxon>
        <taxon>Cylindrodendrum</taxon>
    </lineage>
</organism>
<dbReference type="InterPro" id="IPR023210">
    <property type="entry name" value="NADP_OxRdtase_dom"/>
</dbReference>
<dbReference type="InterPro" id="IPR020471">
    <property type="entry name" value="AKR"/>
</dbReference>
<dbReference type="EMBL" id="JAANBB010000029">
    <property type="protein sequence ID" value="KAF7554728.1"/>
    <property type="molecule type" value="Genomic_DNA"/>
</dbReference>
<dbReference type="AlphaFoldDB" id="A0A9P5HH88"/>
<dbReference type="InterPro" id="IPR018170">
    <property type="entry name" value="Aldo/ket_reductase_CS"/>
</dbReference>
<feature type="site" description="Lowers pKa of active site Tyr" evidence="6">
    <location>
        <position position="86"/>
    </location>
</feature>
<protein>
    <recommendedName>
        <fullName evidence="7">NADP-dependent oxidoreductase domain-containing protein</fullName>
    </recommendedName>
</protein>
<sequence length="327" mass="36276">MSENHTVCSTTFKLNNGARFPAVGLGTWQGGFGTEDAKALHESIIHALQSGYRLIDTAQYYGVEANVGEAIRASGVPREEITIVTKFWGEWHHDPAEALRISLADMGLAYIDVFLMHWPWATTPDKKVVLPHEGPTTVDTWKKMEELVGPRCRAIGVSNFTQKTLEVLLANTTIIPAINQIELHALNPNLKLVPYCQSKGIQVMSWSTLGGERDPTTNPILSHELFINIAEAHNTSTGVVSLSWAVQRGITVIPKSSSKARIVENIKLVTLSEEEIQRINQAHETIYRNRISDGIESLYVEVDGVRTMKGWSKVDMGFEDSEGAWLT</sequence>
<evidence type="ECO:0000256" key="5">
    <source>
        <dbReference type="PIRSR" id="PIRSR000097-2"/>
    </source>
</evidence>
<dbReference type="Gene3D" id="3.20.20.100">
    <property type="entry name" value="NADP-dependent oxidoreductase domain"/>
    <property type="match status" value="1"/>
</dbReference>
<comment type="caution">
    <text evidence="8">The sequence shown here is derived from an EMBL/GenBank/DDBJ whole genome shotgun (WGS) entry which is preliminary data.</text>
</comment>
<keyword evidence="3" id="KW-0560">Oxidoreductase</keyword>
<evidence type="ECO:0000313" key="9">
    <source>
        <dbReference type="Proteomes" id="UP000722485"/>
    </source>
</evidence>
<evidence type="ECO:0000256" key="6">
    <source>
        <dbReference type="PIRSR" id="PIRSR000097-3"/>
    </source>
</evidence>
<accession>A0A9P5HH88</accession>